<dbReference type="InterPro" id="IPR003661">
    <property type="entry name" value="HisK_dim/P_dom"/>
</dbReference>
<keyword evidence="11 13" id="KW-1133">Transmembrane helix</keyword>
<dbReference type="SUPFAM" id="SSF55785">
    <property type="entry name" value="PYP-like sensor domain (PAS domain)"/>
    <property type="match status" value="1"/>
</dbReference>
<dbReference type="Pfam" id="PF02518">
    <property type="entry name" value="HATPase_c"/>
    <property type="match status" value="1"/>
</dbReference>
<sequence>MTRNPQAESPSTKVLSRRLTLIAVGVVLTVSLLYGSYHVFTMRAAALQAREAALQQRASFYAGQISWVFREMQDQAATLARHPPVAGIIRASADPHAIDPADGSSLEQWKDRLAVIMANKMEVHPHFTNMRLITAADGWREFVRVDRGDGGPLRVAEEALQIKGAEPYLARLKASPSTLPYFSEITYNREHGKPDGGPVTIRFIQPIRGPAGGLFGALVFNADYELLLQTARPEVLRNQRVAVVNSAGDYLIFEPEGRTSRLHHNTDPGFRPLPEVEALGNRLGEHAFANLDEEMVYLSSVPIRNTLHFPVKLGVMTFGKRDALDGPIAGVVLRHALLTVVLVGFAGAITHLMAAEVGARFENLTHAVHQSHARLGWTLRNMADGLITISGEGRIEEINPAAEAMFGYAAEEVAGQPLTMLMFPDDADGHQGHVGRSQVGPQRTKMAGNREIYGRHKSGRRVPIEISVSRAELNGETKFIGMVRDITERHAAERRLSELVTQLRRSNEDLDQFAYVASHDLKAPLRVIQNASQWLAEDLDPHLTDDTRESLALLQGRARRMERLLNDLLEHSRIGRTNQPDEAVTGPDFVASLTDLLNIPAGMHFETEGFDRVTLPLMPLQVVLLNLVSNAIKHHDRPDGSVLLSLTERSEAWHFTVADDGPGIAPAFHERVFKIFQTLRPRDEVEGSGMGLAIVRKHVEVAGGRIELISDGTRGTVFHLTWPRRAGTAVEGLAA</sequence>
<evidence type="ECO:0000256" key="10">
    <source>
        <dbReference type="ARBA" id="ARBA00022840"/>
    </source>
</evidence>
<reference evidence="18" key="1">
    <citation type="submission" date="2016-11" db="EMBL/GenBank/DDBJ databases">
        <authorList>
            <person name="Varghese N."/>
            <person name="Submissions S."/>
        </authorList>
    </citation>
    <scope>NUCLEOTIDE SEQUENCE [LARGE SCALE GENOMIC DNA]</scope>
    <source>
        <strain evidence="18">DSM 29440</strain>
    </source>
</reference>
<organism evidence="17 18">
    <name type="scientific">Vannielia litorea</name>
    <dbReference type="NCBI Taxonomy" id="1217970"/>
    <lineage>
        <taxon>Bacteria</taxon>
        <taxon>Pseudomonadati</taxon>
        <taxon>Pseudomonadota</taxon>
        <taxon>Alphaproteobacteria</taxon>
        <taxon>Rhodobacterales</taxon>
        <taxon>Paracoccaceae</taxon>
        <taxon>Vannielia</taxon>
    </lineage>
</organism>
<dbReference type="InterPro" id="IPR036097">
    <property type="entry name" value="HisK_dim/P_sf"/>
</dbReference>
<evidence type="ECO:0000259" key="15">
    <source>
        <dbReference type="PROSITE" id="PS50112"/>
    </source>
</evidence>
<feature type="domain" description="PAS" evidence="15">
    <location>
        <begin position="371"/>
        <end position="426"/>
    </location>
</feature>
<protein>
    <recommendedName>
        <fullName evidence="3">histidine kinase</fullName>
        <ecNumber evidence="3">2.7.13.3</ecNumber>
    </recommendedName>
</protein>
<dbReference type="PROSITE" id="PS50113">
    <property type="entry name" value="PAC"/>
    <property type="match status" value="1"/>
</dbReference>
<dbReference type="Pfam" id="PF13426">
    <property type="entry name" value="PAS_9"/>
    <property type="match status" value="1"/>
</dbReference>
<evidence type="ECO:0000313" key="17">
    <source>
        <dbReference type="EMBL" id="SIO18134.1"/>
    </source>
</evidence>
<gene>
    <name evidence="17" type="ORF">SAMN05444002_3304</name>
</gene>
<evidence type="ECO:0000256" key="8">
    <source>
        <dbReference type="ARBA" id="ARBA00022741"/>
    </source>
</evidence>
<evidence type="ECO:0000256" key="6">
    <source>
        <dbReference type="ARBA" id="ARBA00022679"/>
    </source>
</evidence>
<dbReference type="InterPro" id="IPR036890">
    <property type="entry name" value="HATPase_C_sf"/>
</dbReference>
<dbReference type="EMBL" id="FSRL01000001">
    <property type="protein sequence ID" value="SIO18134.1"/>
    <property type="molecule type" value="Genomic_DNA"/>
</dbReference>
<dbReference type="InterPro" id="IPR003594">
    <property type="entry name" value="HATPase_dom"/>
</dbReference>
<evidence type="ECO:0000256" key="3">
    <source>
        <dbReference type="ARBA" id="ARBA00012438"/>
    </source>
</evidence>
<evidence type="ECO:0000259" key="16">
    <source>
        <dbReference type="PROSITE" id="PS50113"/>
    </source>
</evidence>
<dbReference type="InterPro" id="IPR000014">
    <property type="entry name" value="PAS"/>
</dbReference>
<evidence type="ECO:0000256" key="13">
    <source>
        <dbReference type="SAM" id="Phobius"/>
    </source>
</evidence>
<keyword evidence="8" id="KW-0547">Nucleotide-binding</keyword>
<dbReference type="PANTHER" id="PTHR43304">
    <property type="entry name" value="PHYTOCHROME-LIKE PROTEIN CPH1"/>
    <property type="match status" value="1"/>
</dbReference>
<feature type="domain" description="Histidine kinase" evidence="14">
    <location>
        <begin position="516"/>
        <end position="726"/>
    </location>
</feature>
<dbReference type="STRING" id="1217970.SAMN05444002_3304"/>
<dbReference type="NCBIfam" id="TIGR00229">
    <property type="entry name" value="sensory_box"/>
    <property type="match status" value="1"/>
</dbReference>
<accession>A0A1N6HE64</accession>
<dbReference type="InterPro" id="IPR035965">
    <property type="entry name" value="PAS-like_dom_sf"/>
</dbReference>
<dbReference type="PRINTS" id="PR00344">
    <property type="entry name" value="BCTRLSENSOR"/>
</dbReference>
<name>A0A1N6HE64_9RHOB</name>
<dbReference type="GO" id="GO:0005886">
    <property type="term" value="C:plasma membrane"/>
    <property type="evidence" value="ECO:0007669"/>
    <property type="project" value="UniProtKB-SubCell"/>
</dbReference>
<dbReference type="OrthoDB" id="9795133at2"/>
<dbReference type="SUPFAM" id="SSF47384">
    <property type="entry name" value="Homodimeric domain of signal transducing histidine kinase"/>
    <property type="match status" value="1"/>
</dbReference>
<keyword evidence="6" id="KW-0808">Transferase</keyword>
<dbReference type="PROSITE" id="PS50109">
    <property type="entry name" value="HIS_KIN"/>
    <property type="match status" value="1"/>
</dbReference>
<comment type="catalytic activity">
    <reaction evidence="1">
        <text>ATP + protein L-histidine = ADP + protein N-phospho-L-histidine.</text>
        <dbReference type="EC" id="2.7.13.3"/>
    </reaction>
</comment>
<dbReference type="GO" id="GO:0005524">
    <property type="term" value="F:ATP binding"/>
    <property type="evidence" value="ECO:0007669"/>
    <property type="project" value="UniProtKB-KW"/>
</dbReference>
<keyword evidence="10" id="KW-0067">ATP-binding</keyword>
<evidence type="ECO:0000256" key="2">
    <source>
        <dbReference type="ARBA" id="ARBA00004651"/>
    </source>
</evidence>
<evidence type="ECO:0000256" key="11">
    <source>
        <dbReference type="ARBA" id="ARBA00022989"/>
    </source>
</evidence>
<keyword evidence="5" id="KW-0597">Phosphoprotein</keyword>
<evidence type="ECO:0000256" key="1">
    <source>
        <dbReference type="ARBA" id="ARBA00000085"/>
    </source>
</evidence>
<proteinExistence type="predicted"/>
<comment type="subcellular location">
    <subcellularLocation>
        <location evidence="2">Cell membrane</location>
        <topology evidence="2">Multi-pass membrane protein</topology>
    </subcellularLocation>
</comment>
<evidence type="ECO:0000256" key="4">
    <source>
        <dbReference type="ARBA" id="ARBA00022475"/>
    </source>
</evidence>
<keyword evidence="4" id="KW-1003">Cell membrane</keyword>
<keyword evidence="7 13" id="KW-0812">Transmembrane</keyword>
<keyword evidence="12" id="KW-0902">Two-component regulatory system</keyword>
<dbReference type="InterPro" id="IPR029151">
    <property type="entry name" value="Sensor-like_sf"/>
</dbReference>
<dbReference type="InterPro" id="IPR000700">
    <property type="entry name" value="PAS-assoc_C"/>
</dbReference>
<dbReference type="SMART" id="SM00086">
    <property type="entry name" value="PAC"/>
    <property type="match status" value="1"/>
</dbReference>
<dbReference type="Pfam" id="PF00512">
    <property type="entry name" value="HisKA"/>
    <property type="match status" value="1"/>
</dbReference>
<evidence type="ECO:0000256" key="12">
    <source>
        <dbReference type="ARBA" id="ARBA00023012"/>
    </source>
</evidence>
<dbReference type="SUPFAM" id="SSF103190">
    <property type="entry name" value="Sensory domain-like"/>
    <property type="match status" value="1"/>
</dbReference>
<dbReference type="RefSeq" id="WP_074257219.1">
    <property type="nucleotide sequence ID" value="NZ_FSRL01000001.1"/>
</dbReference>
<dbReference type="Proteomes" id="UP000184932">
    <property type="component" value="Unassembled WGS sequence"/>
</dbReference>
<dbReference type="InterPro" id="IPR004358">
    <property type="entry name" value="Sig_transdc_His_kin-like_C"/>
</dbReference>
<dbReference type="InterPro" id="IPR052162">
    <property type="entry name" value="Sensor_kinase/Photoreceptor"/>
</dbReference>
<dbReference type="SMART" id="SM00091">
    <property type="entry name" value="PAS"/>
    <property type="match status" value="1"/>
</dbReference>
<dbReference type="GO" id="GO:0000155">
    <property type="term" value="F:phosphorelay sensor kinase activity"/>
    <property type="evidence" value="ECO:0007669"/>
    <property type="project" value="InterPro"/>
</dbReference>
<dbReference type="CDD" id="cd00082">
    <property type="entry name" value="HisKA"/>
    <property type="match status" value="1"/>
</dbReference>
<dbReference type="InterPro" id="IPR001610">
    <property type="entry name" value="PAC"/>
</dbReference>
<feature type="transmembrane region" description="Helical" evidence="13">
    <location>
        <begin position="21"/>
        <end position="40"/>
    </location>
</feature>
<evidence type="ECO:0000256" key="9">
    <source>
        <dbReference type="ARBA" id="ARBA00022777"/>
    </source>
</evidence>
<dbReference type="PROSITE" id="PS50112">
    <property type="entry name" value="PAS"/>
    <property type="match status" value="1"/>
</dbReference>
<keyword evidence="13" id="KW-0472">Membrane</keyword>
<dbReference type="PANTHER" id="PTHR43304:SF1">
    <property type="entry name" value="PAC DOMAIN-CONTAINING PROTEIN"/>
    <property type="match status" value="1"/>
</dbReference>
<dbReference type="EC" id="2.7.13.3" evidence="3"/>
<evidence type="ECO:0000256" key="5">
    <source>
        <dbReference type="ARBA" id="ARBA00022553"/>
    </source>
</evidence>
<dbReference type="CDD" id="cd00130">
    <property type="entry name" value="PAS"/>
    <property type="match status" value="1"/>
</dbReference>
<dbReference type="InterPro" id="IPR005467">
    <property type="entry name" value="His_kinase_dom"/>
</dbReference>
<evidence type="ECO:0000259" key="14">
    <source>
        <dbReference type="PROSITE" id="PS50109"/>
    </source>
</evidence>
<evidence type="ECO:0000313" key="18">
    <source>
        <dbReference type="Proteomes" id="UP000184932"/>
    </source>
</evidence>
<dbReference type="Gene3D" id="3.30.450.20">
    <property type="entry name" value="PAS domain"/>
    <property type="match status" value="2"/>
</dbReference>
<keyword evidence="18" id="KW-1185">Reference proteome</keyword>
<feature type="domain" description="PAC" evidence="16">
    <location>
        <begin position="448"/>
        <end position="498"/>
    </location>
</feature>
<dbReference type="SUPFAM" id="SSF55874">
    <property type="entry name" value="ATPase domain of HSP90 chaperone/DNA topoisomerase II/histidine kinase"/>
    <property type="match status" value="1"/>
</dbReference>
<dbReference type="SMART" id="SM00388">
    <property type="entry name" value="HisKA"/>
    <property type="match status" value="1"/>
</dbReference>
<dbReference type="SMART" id="SM00387">
    <property type="entry name" value="HATPase_c"/>
    <property type="match status" value="1"/>
</dbReference>
<dbReference type="Gene3D" id="1.10.287.130">
    <property type="match status" value="1"/>
</dbReference>
<keyword evidence="9" id="KW-0418">Kinase</keyword>
<evidence type="ECO:0000256" key="7">
    <source>
        <dbReference type="ARBA" id="ARBA00022692"/>
    </source>
</evidence>
<dbReference type="AlphaFoldDB" id="A0A1N6HE64"/>
<dbReference type="Gene3D" id="3.30.565.10">
    <property type="entry name" value="Histidine kinase-like ATPase, C-terminal domain"/>
    <property type="match status" value="1"/>
</dbReference>